<proteinExistence type="predicted"/>
<organism evidence="2 3">
    <name type="scientific">Mytilus edulis</name>
    <name type="common">Blue mussel</name>
    <dbReference type="NCBI Taxonomy" id="6550"/>
    <lineage>
        <taxon>Eukaryota</taxon>
        <taxon>Metazoa</taxon>
        <taxon>Spiralia</taxon>
        <taxon>Lophotrochozoa</taxon>
        <taxon>Mollusca</taxon>
        <taxon>Bivalvia</taxon>
        <taxon>Autobranchia</taxon>
        <taxon>Pteriomorphia</taxon>
        <taxon>Mytilida</taxon>
        <taxon>Mytiloidea</taxon>
        <taxon>Mytilidae</taxon>
        <taxon>Mytilinae</taxon>
        <taxon>Mytilus</taxon>
    </lineage>
</organism>
<accession>A0A8S3U4E2</accession>
<dbReference type="Proteomes" id="UP000683360">
    <property type="component" value="Unassembled WGS sequence"/>
</dbReference>
<sequence>MIGHLSILDIKYQDKGIVPCSNRVATKNDPRQLNEHLSAEAETLQKEYKRLKQIVEHLANEYEHSKELDPFRRYRELKGLVKRCVLHLHIKVDESSDDLQNSKEFSHNLEVAKNREGKYSAMTKEEITNENRVLRGQIRDLKRDCAIVRDCILQLERNYNSSKQLSPIHRYRIMKLMVKKVIHDRLL</sequence>
<evidence type="ECO:0000313" key="2">
    <source>
        <dbReference type="EMBL" id="CAG2240381.1"/>
    </source>
</evidence>
<dbReference type="OrthoDB" id="10052054at2759"/>
<comment type="caution">
    <text evidence="2">The sequence shown here is derived from an EMBL/GenBank/DDBJ whole genome shotgun (WGS) entry which is preliminary data.</text>
</comment>
<reference evidence="2" key="1">
    <citation type="submission" date="2021-03" db="EMBL/GenBank/DDBJ databases">
        <authorList>
            <person name="Bekaert M."/>
        </authorList>
    </citation>
    <scope>NUCLEOTIDE SEQUENCE</scope>
</reference>
<feature type="coiled-coil region" evidence="1">
    <location>
        <begin position="34"/>
        <end position="68"/>
    </location>
</feature>
<keyword evidence="3" id="KW-1185">Reference proteome</keyword>
<name>A0A8S3U4E2_MYTED</name>
<dbReference type="AlphaFoldDB" id="A0A8S3U4E2"/>
<protein>
    <submittedName>
        <fullName evidence="2">Uncharacterized protein</fullName>
    </submittedName>
</protein>
<evidence type="ECO:0000256" key="1">
    <source>
        <dbReference type="SAM" id="Coils"/>
    </source>
</evidence>
<gene>
    <name evidence="2" type="ORF">MEDL_52681</name>
</gene>
<keyword evidence="1" id="KW-0175">Coiled coil</keyword>
<dbReference type="EMBL" id="CAJPWZ010002556">
    <property type="protein sequence ID" value="CAG2240381.1"/>
    <property type="molecule type" value="Genomic_DNA"/>
</dbReference>
<evidence type="ECO:0000313" key="3">
    <source>
        <dbReference type="Proteomes" id="UP000683360"/>
    </source>
</evidence>